<evidence type="ECO:0000313" key="2">
    <source>
        <dbReference type="Proteomes" id="UP000266723"/>
    </source>
</evidence>
<reference evidence="1 2" key="1">
    <citation type="journal article" date="2020" name="BMC Genomics">
        <title>Intraspecific diversification of the crop wild relative Brassica cretica Lam. using demographic model selection.</title>
        <authorList>
            <person name="Kioukis A."/>
            <person name="Michalopoulou V.A."/>
            <person name="Briers L."/>
            <person name="Pirintsos S."/>
            <person name="Studholme D.J."/>
            <person name="Pavlidis P."/>
            <person name="Sarris P.F."/>
        </authorList>
    </citation>
    <scope>NUCLEOTIDE SEQUENCE [LARGE SCALE GENOMIC DNA]</scope>
    <source>
        <strain evidence="2">cv. PFS-1207/04</strain>
    </source>
</reference>
<proteinExistence type="predicted"/>
<comment type="caution">
    <text evidence="1">The sequence shown here is derived from an EMBL/GenBank/DDBJ whole genome shotgun (WGS) entry which is preliminary data.</text>
</comment>
<dbReference type="EMBL" id="QGKV02001507">
    <property type="protein sequence ID" value="KAF3529676.1"/>
    <property type="molecule type" value="Genomic_DNA"/>
</dbReference>
<keyword evidence="2" id="KW-1185">Reference proteome</keyword>
<organism evidence="1 2">
    <name type="scientific">Brassica cretica</name>
    <name type="common">Mustard</name>
    <dbReference type="NCBI Taxonomy" id="69181"/>
    <lineage>
        <taxon>Eukaryota</taxon>
        <taxon>Viridiplantae</taxon>
        <taxon>Streptophyta</taxon>
        <taxon>Embryophyta</taxon>
        <taxon>Tracheophyta</taxon>
        <taxon>Spermatophyta</taxon>
        <taxon>Magnoliopsida</taxon>
        <taxon>eudicotyledons</taxon>
        <taxon>Gunneridae</taxon>
        <taxon>Pentapetalae</taxon>
        <taxon>rosids</taxon>
        <taxon>malvids</taxon>
        <taxon>Brassicales</taxon>
        <taxon>Brassicaceae</taxon>
        <taxon>Brassiceae</taxon>
        <taxon>Brassica</taxon>
    </lineage>
</organism>
<name>A0ABQ7BBZ0_BRACR</name>
<accession>A0ABQ7BBZ0</accession>
<gene>
    <name evidence="1" type="ORF">DY000_02039838</name>
</gene>
<protein>
    <submittedName>
        <fullName evidence="1">Uncharacterized protein</fullName>
    </submittedName>
</protein>
<dbReference type="Proteomes" id="UP000266723">
    <property type="component" value="Unassembled WGS sequence"/>
</dbReference>
<sequence>MVQGRFSLDGSDELVGLDDARKSRPKLSGLVVETVKVRLAPIVQDSPLLPLWESGLCLSPGVADRPKRLAKHHRLGQPLPNQLPNTTQDHQTALSSFLWYLARTVRQIPTPYAPATLFTTLPWIKTPCLKKNNPMEPATPMLLEDNSKMI</sequence>
<evidence type="ECO:0000313" key="1">
    <source>
        <dbReference type="EMBL" id="KAF3529676.1"/>
    </source>
</evidence>